<gene>
    <name evidence="2" type="ORF">STCU_01508</name>
</gene>
<accession>S9V0S7</accession>
<feature type="transmembrane region" description="Helical" evidence="1">
    <location>
        <begin position="31"/>
        <end position="55"/>
    </location>
</feature>
<dbReference type="OrthoDB" id="247134at2759"/>
<evidence type="ECO:0000313" key="2">
    <source>
        <dbReference type="EMBL" id="EPY34593.1"/>
    </source>
</evidence>
<organism evidence="2 3">
    <name type="scientific">Strigomonas culicis</name>
    <dbReference type="NCBI Taxonomy" id="28005"/>
    <lineage>
        <taxon>Eukaryota</taxon>
        <taxon>Discoba</taxon>
        <taxon>Euglenozoa</taxon>
        <taxon>Kinetoplastea</taxon>
        <taxon>Metakinetoplastina</taxon>
        <taxon>Trypanosomatida</taxon>
        <taxon>Trypanosomatidae</taxon>
        <taxon>Strigomonadinae</taxon>
        <taxon>Strigomonas</taxon>
    </lineage>
</organism>
<keyword evidence="1" id="KW-0472">Membrane</keyword>
<keyword evidence="1" id="KW-0812">Transmembrane</keyword>
<proteinExistence type="predicted"/>
<comment type="caution">
    <text evidence="2">The sequence shown here is derived from an EMBL/GenBank/DDBJ whole genome shotgun (WGS) entry which is preliminary data.</text>
</comment>
<reference evidence="2 3" key="1">
    <citation type="journal article" date="2013" name="PLoS ONE">
        <title>Predicting the Proteins of Angomonas deanei, Strigomonas culicis and Their Respective Endosymbionts Reveals New Aspects of the Trypanosomatidae Family.</title>
        <authorList>
            <person name="Motta M.C."/>
            <person name="Martins A.C."/>
            <person name="de Souza S.S."/>
            <person name="Catta-Preta C.M."/>
            <person name="Silva R."/>
            <person name="Klein C.C."/>
            <person name="de Almeida L.G."/>
            <person name="de Lima Cunha O."/>
            <person name="Ciapina L.P."/>
            <person name="Brocchi M."/>
            <person name="Colabardini A.C."/>
            <person name="de Araujo Lima B."/>
            <person name="Machado C.R."/>
            <person name="de Almeida Soares C.M."/>
            <person name="Probst C.M."/>
            <person name="de Menezes C.B."/>
            <person name="Thompson C.E."/>
            <person name="Bartholomeu D.C."/>
            <person name="Gradia D.F."/>
            <person name="Pavoni D.P."/>
            <person name="Grisard E.C."/>
            <person name="Fantinatti-Garboggini F."/>
            <person name="Marchini F.K."/>
            <person name="Rodrigues-Luiz G.F."/>
            <person name="Wagner G."/>
            <person name="Goldman G.H."/>
            <person name="Fietto J.L."/>
            <person name="Elias M.C."/>
            <person name="Goldman M.H."/>
            <person name="Sagot M.F."/>
            <person name="Pereira M."/>
            <person name="Stoco P.H."/>
            <person name="de Mendonca-Neto R.P."/>
            <person name="Teixeira S.M."/>
            <person name="Maciel T.E."/>
            <person name="de Oliveira Mendes T.A."/>
            <person name="Urmenyi T.P."/>
            <person name="de Souza W."/>
            <person name="Schenkman S."/>
            <person name="de Vasconcelos A.T."/>
        </authorList>
    </citation>
    <scope>NUCLEOTIDE SEQUENCE [LARGE SCALE GENOMIC DNA]</scope>
</reference>
<dbReference type="Proteomes" id="UP000015354">
    <property type="component" value="Unassembled WGS sequence"/>
</dbReference>
<keyword evidence="1" id="KW-1133">Transmembrane helix</keyword>
<protein>
    <submittedName>
        <fullName evidence="2">Uncharacterized protein</fullName>
    </submittedName>
</protein>
<evidence type="ECO:0000313" key="3">
    <source>
        <dbReference type="Proteomes" id="UP000015354"/>
    </source>
</evidence>
<evidence type="ECO:0000256" key="1">
    <source>
        <dbReference type="SAM" id="Phobius"/>
    </source>
</evidence>
<sequence>MFRRLITPVTRNVTKRSYFYANPGETGISAATLKLCFFITVAFMFVEVVGMRIYVFNQLSTKRQFVEDSTDLWEDDGTQMSKEDADAQLRIQRERIMPFLK</sequence>
<dbReference type="AlphaFoldDB" id="S9V0S7"/>
<dbReference type="EMBL" id="ATMH01001508">
    <property type="protein sequence ID" value="EPY34593.1"/>
    <property type="molecule type" value="Genomic_DNA"/>
</dbReference>
<name>S9V0S7_9TRYP</name>
<keyword evidence="3" id="KW-1185">Reference proteome</keyword>